<dbReference type="Gene3D" id="3.40.50.620">
    <property type="entry name" value="HUPs"/>
    <property type="match status" value="1"/>
</dbReference>
<evidence type="ECO:0000256" key="3">
    <source>
        <dbReference type="ARBA" id="ARBA00022630"/>
    </source>
</evidence>
<dbReference type="SUPFAM" id="SSF52425">
    <property type="entry name" value="Cryptochrome/photolyase, N-terminal domain"/>
    <property type="match status" value="1"/>
</dbReference>
<dbReference type="PANTHER" id="PTHR11455:SF9">
    <property type="entry name" value="CRYPTOCHROME CIRCADIAN CLOCK 5 ISOFORM X1"/>
    <property type="match status" value="1"/>
</dbReference>
<protein>
    <submittedName>
        <fullName evidence="7">Deoxyribodipyrimidine photo-lyase</fullName>
    </submittedName>
</protein>
<organism evidence="7 8">
    <name type="scientific">Litoribacillus peritrichatus</name>
    <dbReference type="NCBI Taxonomy" id="718191"/>
    <lineage>
        <taxon>Bacteria</taxon>
        <taxon>Pseudomonadati</taxon>
        <taxon>Pseudomonadota</taxon>
        <taxon>Gammaproteobacteria</taxon>
        <taxon>Oceanospirillales</taxon>
        <taxon>Oceanospirillaceae</taxon>
        <taxon>Litoribacillus</taxon>
    </lineage>
</organism>
<evidence type="ECO:0000313" key="7">
    <source>
        <dbReference type="EMBL" id="GAA3934038.1"/>
    </source>
</evidence>
<dbReference type="Gene3D" id="1.25.40.80">
    <property type="match status" value="1"/>
</dbReference>
<dbReference type="InterPro" id="IPR005101">
    <property type="entry name" value="Cryptochr/Photolyase_FAD-bd"/>
</dbReference>
<proteinExistence type="inferred from homology"/>
<keyword evidence="5" id="KW-0157">Chromophore</keyword>
<dbReference type="Gene3D" id="1.10.579.10">
    <property type="entry name" value="DNA Cyclobutane Dipyrimidine Photolyase, subunit A, domain 3"/>
    <property type="match status" value="1"/>
</dbReference>
<dbReference type="InterPro" id="IPR014729">
    <property type="entry name" value="Rossmann-like_a/b/a_fold"/>
</dbReference>
<dbReference type="EMBL" id="BAABBN010000012">
    <property type="protein sequence ID" value="GAA3934038.1"/>
    <property type="molecule type" value="Genomic_DNA"/>
</dbReference>
<dbReference type="PRINTS" id="PR00147">
    <property type="entry name" value="DNAPHOTLYASE"/>
</dbReference>
<dbReference type="Pfam" id="PF03441">
    <property type="entry name" value="FAD_binding_7"/>
    <property type="match status" value="1"/>
</dbReference>
<accession>A0ABP7N0I6</accession>
<dbReference type="Pfam" id="PF00875">
    <property type="entry name" value="DNA_photolyase"/>
    <property type="match status" value="1"/>
</dbReference>
<comment type="cofactor">
    <cofactor evidence="2">
        <name>FAD</name>
        <dbReference type="ChEBI" id="CHEBI:57692"/>
    </cofactor>
</comment>
<evidence type="ECO:0000256" key="2">
    <source>
        <dbReference type="ARBA" id="ARBA00001974"/>
    </source>
</evidence>
<evidence type="ECO:0000256" key="1">
    <source>
        <dbReference type="ARBA" id="ARBA00001932"/>
    </source>
</evidence>
<dbReference type="Proteomes" id="UP001501565">
    <property type="component" value="Unassembled WGS sequence"/>
</dbReference>
<gene>
    <name evidence="7" type="primary">phrB</name>
    <name evidence="7" type="ORF">GCM10022277_33290</name>
</gene>
<dbReference type="PANTHER" id="PTHR11455">
    <property type="entry name" value="CRYPTOCHROME"/>
    <property type="match status" value="1"/>
</dbReference>
<reference evidence="8" key="1">
    <citation type="journal article" date="2019" name="Int. J. Syst. Evol. Microbiol.">
        <title>The Global Catalogue of Microorganisms (GCM) 10K type strain sequencing project: providing services to taxonomists for standard genome sequencing and annotation.</title>
        <authorList>
            <consortium name="The Broad Institute Genomics Platform"/>
            <consortium name="The Broad Institute Genome Sequencing Center for Infectious Disease"/>
            <person name="Wu L."/>
            <person name="Ma J."/>
        </authorList>
    </citation>
    <scope>NUCLEOTIDE SEQUENCE [LARGE SCALE GENOMIC DNA]</scope>
    <source>
        <strain evidence="8">JCM 17551</strain>
    </source>
</reference>
<dbReference type="InterPro" id="IPR036155">
    <property type="entry name" value="Crypto/Photolyase_N_sf"/>
</dbReference>
<comment type="caution">
    <text evidence="7">The sequence shown here is derived from an EMBL/GenBank/DDBJ whole genome shotgun (WGS) entry which is preliminary data.</text>
</comment>
<evidence type="ECO:0000256" key="4">
    <source>
        <dbReference type="ARBA" id="ARBA00022827"/>
    </source>
</evidence>
<comment type="similarity">
    <text evidence="5">Belongs to the DNA photolyase family.</text>
</comment>
<keyword evidence="4 5" id="KW-0274">FAD</keyword>
<name>A0ABP7N0I6_9GAMM</name>
<dbReference type="InterPro" id="IPR002081">
    <property type="entry name" value="Cryptochrome/DNA_photolyase_1"/>
</dbReference>
<evidence type="ECO:0000256" key="5">
    <source>
        <dbReference type="RuleBase" id="RU004182"/>
    </source>
</evidence>
<comment type="cofactor">
    <cofactor evidence="1">
        <name>(6R)-5,10-methylene-5,6,7,8-tetrahydrofolate</name>
        <dbReference type="ChEBI" id="CHEBI:15636"/>
    </cofactor>
</comment>
<evidence type="ECO:0000259" key="6">
    <source>
        <dbReference type="PROSITE" id="PS51645"/>
    </source>
</evidence>
<dbReference type="InterPro" id="IPR036134">
    <property type="entry name" value="Crypto/Photolyase_FAD-like_sf"/>
</dbReference>
<sequence length="475" mass="53629">MVWFKRDLRVYDNPALTEAMKEGPVIAVYVLSHEQWDKHDVSPAQRALIVGQLHSLEKKLAELNVPLLVKVGDCFDSVPGTLARLIKEYSVTSLYFNREYEVNERRCESAVEQSVKLLGAEVFAFHDACMVVPGSVLSLKGEPYKVFSAFKKAFIAGYGFKARPVAYFPGSQPVIDVSSDLTELQCIGYDSEWLQQWPAGEAEAHDRLERFMDVASRDYKATRDIPGVPGTSQLSPYLAVGALSTTQCMTTALMANEGLLDGGNEGIACWINELIWREFYRHVLFHNPEVSMNQPLKKETDLLPWRNDQADFQRWCDGNTGFPIIDAAMKQLVTTGWMHNRLRMITAMFLTKNLFIDWRLGEQFFMRHLVDGDLASNNGGWQWCASTGVDAAPYFRIFNPVSQSKRFDPDGTFIRKFLPQLASLNAKDIHQPSLAQAKKLNYPEPMVNLSESAGRTKLLFKNLTQPTVPDEVRVG</sequence>
<dbReference type="InterPro" id="IPR006050">
    <property type="entry name" value="DNA_photolyase_N"/>
</dbReference>
<dbReference type="PROSITE" id="PS51645">
    <property type="entry name" value="PHR_CRY_ALPHA_BETA"/>
    <property type="match status" value="1"/>
</dbReference>
<keyword evidence="3 5" id="KW-0285">Flavoprotein</keyword>
<dbReference type="SUPFAM" id="SSF48173">
    <property type="entry name" value="Cryptochrome/photolyase FAD-binding domain"/>
    <property type="match status" value="1"/>
</dbReference>
<keyword evidence="8" id="KW-1185">Reference proteome</keyword>
<feature type="domain" description="Photolyase/cryptochrome alpha/beta" evidence="6">
    <location>
        <begin position="1"/>
        <end position="130"/>
    </location>
</feature>
<evidence type="ECO:0000313" key="8">
    <source>
        <dbReference type="Proteomes" id="UP001501565"/>
    </source>
</evidence>